<evidence type="ECO:0000313" key="3">
    <source>
        <dbReference type="Proteomes" id="UP000007887"/>
    </source>
</evidence>
<sequence>MMDIRADCTPIVTSLQKLINFCVIFLSQLLFMRYILIVFEN</sequence>
<reference evidence="2 3" key="1">
    <citation type="submission" date="2011-10" db="EMBL/GenBank/DDBJ databases">
        <title>Whole genome sequence of Selenomonas ruminantium subsp. lactilytica TAM6421.</title>
        <authorList>
            <person name="Oguchi A."/>
            <person name="Ankai A."/>
            <person name="Kaneko J."/>
            <person name="Yamada-Narita S."/>
            <person name="Fukui S."/>
            <person name="Takahashi M."/>
            <person name="Onodera T."/>
            <person name="Kojima S."/>
            <person name="Fushimi T."/>
            <person name="Abe N."/>
            <person name="Kamio Y."/>
            <person name="Yamazaki S."/>
            <person name="Fujita N."/>
        </authorList>
    </citation>
    <scope>NUCLEOTIDE SEQUENCE [LARGE SCALE GENOMIC DNA]</scope>
    <source>
        <strain evidence="3">NBRC 103574 / TAM6421</strain>
    </source>
</reference>
<dbReference type="HOGENOM" id="CLU_3276523_0_0_9"/>
<feature type="transmembrane region" description="Helical" evidence="1">
    <location>
        <begin position="18"/>
        <end position="39"/>
    </location>
</feature>
<dbReference type="EMBL" id="AP012292">
    <property type="protein sequence ID" value="BAL81873.1"/>
    <property type="molecule type" value="Genomic_DNA"/>
</dbReference>
<evidence type="ECO:0000313" key="2">
    <source>
        <dbReference type="EMBL" id="BAL81873.1"/>
    </source>
</evidence>
<dbReference type="AlphaFoldDB" id="I0GM86"/>
<accession>I0GM86</accession>
<proteinExistence type="predicted"/>
<evidence type="ECO:0000256" key="1">
    <source>
        <dbReference type="SAM" id="Phobius"/>
    </source>
</evidence>
<dbReference type="Proteomes" id="UP000007887">
    <property type="component" value="Chromosome"/>
</dbReference>
<protein>
    <submittedName>
        <fullName evidence="2">Uncharacterized protein</fullName>
    </submittedName>
</protein>
<keyword evidence="1" id="KW-1133">Transmembrane helix</keyword>
<dbReference type="PATRIC" id="fig|927704.6.peg.169"/>
<name>I0GM86_SELRL</name>
<gene>
    <name evidence="2" type="ordered locus">SELR_01650</name>
</gene>
<dbReference type="KEGG" id="sri:SELR_01650"/>
<keyword evidence="1" id="KW-0812">Transmembrane</keyword>
<keyword evidence="1" id="KW-0472">Membrane</keyword>
<organism evidence="2 3">
    <name type="scientific">Selenomonas ruminantium subsp. lactilytica (strain NBRC 103574 / TAM6421)</name>
    <dbReference type="NCBI Taxonomy" id="927704"/>
    <lineage>
        <taxon>Bacteria</taxon>
        <taxon>Bacillati</taxon>
        <taxon>Bacillota</taxon>
        <taxon>Negativicutes</taxon>
        <taxon>Selenomonadales</taxon>
        <taxon>Selenomonadaceae</taxon>
        <taxon>Selenomonas</taxon>
    </lineage>
</organism>